<evidence type="ECO:0000313" key="2">
    <source>
        <dbReference type="Proteomes" id="UP001162001"/>
    </source>
</evidence>
<dbReference type="Proteomes" id="UP001162001">
    <property type="component" value="Segment"/>
</dbReference>
<evidence type="ECO:0000313" key="1">
    <source>
        <dbReference type="EMBL" id="QKF94026.1"/>
    </source>
</evidence>
<organism evidence="1 2">
    <name type="scientific">Fadolivirus FV1/VV64</name>
    <dbReference type="NCBI Taxonomy" id="3070911"/>
    <lineage>
        <taxon>Viruses</taxon>
        <taxon>Varidnaviria</taxon>
        <taxon>Bamfordvirae</taxon>
        <taxon>Nucleocytoviricota</taxon>
        <taxon>Megaviricetes</taxon>
        <taxon>Imitervirales</taxon>
        <taxon>Mimiviridae</taxon>
        <taxon>Klosneuvirinae</taxon>
        <taxon>Fadolivirus</taxon>
        <taxon>Fadolivirus algeromassiliense</taxon>
    </lineage>
</organism>
<gene>
    <name evidence="1" type="ORF">Fadolivirus_1_568</name>
</gene>
<proteinExistence type="predicted"/>
<reference evidence="1 2" key="1">
    <citation type="submission" date="2020-04" db="EMBL/GenBank/DDBJ databases">
        <title>Advantages and limits of metagenomic assembly and binning of a giant virus.</title>
        <authorList>
            <person name="Schulz F."/>
            <person name="Andreani J."/>
            <person name="Francis R."/>
            <person name="Boudjemaa H."/>
            <person name="Bou Khalil J.Y."/>
            <person name="Lee J."/>
            <person name="La Scola B."/>
            <person name="Woyke T."/>
        </authorList>
    </citation>
    <scope>NUCLEOTIDE SEQUENCE [LARGE SCALE GENOMIC DNA]</scope>
    <source>
        <strain evidence="1 2">FV1/VV64</strain>
    </source>
</reference>
<protein>
    <submittedName>
        <fullName evidence="1">Uncharacterized protein</fullName>
    </submittedName>
</protein>
<dbReference type="EMBL" id="MT418680">
    <property type="protein sequence ID" value="QKF94026.1"/>
    <property type="molecule type" value="Genomic_DNA"/>
</dbReference>
<name>A0A7D3QVU2_9VIRU</name>
<accession>A0A7D3QVU2</accession>
<keyword evidence="2" id="KW-1185">Reference proteome</keyword>
<sequence length="156" mass="18942">MHKGIIPIIQPNPIGKWLDNKVSDHDIMSKYEIDEYTIRPYYSYYEMSTYYDENDSDMKKSENMTLQYINNSTEEELEEDKELLKLSQYADHILLYPNTNRYHANSLFRQLIDYSYNNNYDYNIYDPDTRQVSLNNLMDKALKKSFYKFCYDNTYK</sequence>